<evidence type="ECO:0000313" key="2">
    <source>
        <dbReference type="Proteomes" id="UP000244005"/>
    </source>
</evidence>
<gene>
    <name evidence="1" type="ORF">MARPO_0052s0115</name>
</gene>
<dbReference type="EMBL" id="KZ772724">
    <property type="protein sequence ID" value="PTQ38341.1"/>
    <property type="molecule type" value="Genomic_DNA"/>
</dbReference>
<reference evidence="2" key="1">
    <citation type="journal article" date="2017" name="Cell">
        <title>Insights into land plant evolution garnered from the Marchantia polymorpha genome.</title>
        <authorList>
            <person name="Bowman J.L."/>
            <person name="Kohchi T."/>
            <person name="Yamato K.T."/>
            <person name="Jenkins J."/>
            <person name="Shu S."/>
            <person name="Ishizaki K."/>
            <person name="Yamaoka S."/>
            <person name="Nishihama R."/>
            <person name="Nakamura Y."/>
            <person name="Berger F."/>
            <person name="Adam C."/>
            <person name="Aki S.S."/>
            <person name="Althoff F."/>
            <person name="Araki T."/>
            <person name="Arteaga-Vazquez M.A."/>
            <person name="Balasubrmanian S."/>
            <person name="Barry K."/>
            <person name="Bauer D."/>
            <person name="Boehm C.R."/>
            <person name="Briginshaw L."/>
            <person name="Caballero-Perez J."/>
            <person name="Catarino B."/>
            <person name="Chen F."/>
            <person name="Chiyoda S."/>
            <person name="Chovatia M."/>
            <person name="Davies K.M."/>
            <person name="Delmans M."/>
            <person name="Demura T."/>
            <person name="Dierschke T."/>
            <person name="Dolan L."/>
            <person name="Dorantes-Acosta A.E."/>
            <person name="Eklund D.M."/>
            <person name="Florent S.N."/>
            <person name="Flores-Sandoval E."/>
            <person name="Fujiyama A."/>
            <person name="Fukuzawa H."/>
            <person name="Galik B."/>
            <person name="Grimanelli D."/>
            <person name="Grimwood J."/>
            <person name="Grossniklaus U."/>
            <person name="Hamada T."/>
            <person name="Haseloff J."/>
            <person name="Hetherington A.J."/>
            <person name="Higo A."/>
            <person name="Hirakawa Y."/>
            <person name="Hundley H.N."/>
            <person name="Ikeda Y."/>
            <person name="Inoue K."/>
            <person name="Inoue S.I."/>
            <person name="Ishida S."/>
            <person name="Jia Q."/>
            <person name="Kakita M."/>
            <person name="Kanazawa T."/>
            <person name="Kawai Y."/>
            <person name="Kawashima T."/>
            <person name="Kennedy M."/>
            <person name="Kinose K."/>
            <person name="Kinoshita T."/>
            <person name="Kohara Y."/>
            <person name="Koide E."/>
            <person name="Komatsu K."/>
            <person name="Kopischke S."/>
            <person name="Kubo M."/>
            <person name="Kyozuka J."/>
            <person name="Lagercrantz U."/>
            <person name="Lin S.S."/>
            <person name="Lindquist E."/>
            <person name="Lipzen A.M."/>
            <person name="Lu C.W."/>
            <person name="De Luna E."/>
            <person name="Martienssen R.A."/>
            <person name="Minamino N."/>
            <person name="Mizutani M."/>
            <person name="Mizutani M."/>
            <person name="Mochizuki N."/>
            <person name="Monte I."/>
            <person name="Mosher R."/>
            <person name="Nagasaki H."/>
            <person name="Nakagami H."/>
            <person name="Naramoto S."/>
            <person name="Nishitani K."/>
            <person name="Ohtani M."/>
            <person name="Okamoto T."/>
            <person name="Okumura M."/>
            <person name="Phillips J."/>
            <person name="Pollak B."/>
            <person name="Reinders A."/>
            <person name="Rovekamp M."/>
            <person name="Sano R."/>
            <person name="Sawa S."/>
            <person name="Schmid M.W."/>
            <person name="Shirakawa M."/>
            <person name="Solano R."/>
            <person name="Spunde A."/>
            <person name="Suetsugu N."/>
            <person name="Sugano S."/>
            <person name="Sugiyama A."/>
            <person name="Sun R."/>
            <person name="Suzuki Y."/>
            <person name="Takenaka M."/>
            <person name="Takezawa D."/>
            <person name="Tomogane H."/>
            <person name="Tsuzuki M."/>
            <person name="Ueda T."/>
            <person name="Umeda M."/>
            <person name="Ward J.M."/>
            <person name="Watanabe Y."/>
            <person name="Yazaki K."/>
            <person name="Yokoyama R."/>
            <person name="Yoshitake Y."/>
            <person name="Yotsui I."/>
            <person name="Zachgo S."/>
            <person name="Schmutz J."/>
        </authorList>
    </citation>
    <scope>NUCLEOTIDE SEQUENCE [LARGE SCALE GENOMIC DNA]</scope>
    <source>
        <strain evidence="2">Tak-1</strain>
    </source>
</reference>
<keyword evidence="2" id="KW-1185">Reference proteome</keyword>
<dbReference type="Gramene" id="Mp6g00850.1">
    <property type="protein sequence ID" value="Mp6g00850.1.cds1"/>
    <property type="gene ID" value="Mp6g00850"/>
</dbReference>
<accession>A0A2R6WWV3</accession>
<organism evidence="1 2">
    <name type="scientific">Marchantia polymorpha</name>
    <name type="common">Common liverwort</name>
    <name type="synonym">Marchantia aquatica</name>
    <dbReference type="NCBI Taxonomy" id="3197"/>
    <lineage>
        <taxon>Eukaryota</taxon>
        <taxon>Viridiplantae</taxon>
        <taxon>Streptophyta</taxon>
        <taxon>Embryophyta</taxon>
        <taxon>Marchantiophyta</taxon>
        <taxon>Marchantiopsida</taxon>
        <taxon>Marchantiidae</taxon>
        <taxon>Marchantiales</taxon>
        <taxon>Marchantiaceae</taxon>
        <taxon>Marchantia</taxon>
    </lineage>
</organism>
<dbReference type="AlphaFoldDB" id="A0A2R6WWV3"/>
<sequence length="131" mass="14562">MRIISPVGSIHGIRTVEFYRDRISDMSPCLSRESPPAFFSCVDRDCHRVALHPVSSSHPIPFDPIFFTSRPSETGHSPNSPDCCNSSNSNLHVHLPQQVHLLESYVILNGVLARLPRQLQAFRADGLPACT</sequence>
<name>A0A2R6WWV3_MARPO</name>
<proteinExistence type="predicted"/>
<protein>
    <submittedName>
        <fullName evidence="1">Uncharacterized protein</fullName>
    </submittedName>
</protein>
<evidence type="ECO:0000313" key="1">
    <source>
        <dbReference type="EMBL" id="PTQ38341.1"/>
    </source>
</evidence>
<dbReference type="Proteomes" id="UP000244005">
    <property type="component" value="Unassembled WGS sequence"/>
</dbReference>